<dbReference type="EC" id="3.6.5.2" evidence="3"/>
<dbReference type="PROSITE" id="PS51419">
    <property type="entry name" value="RAB"/>
    <property type="match status" value="1"/>
</dbReference>
<keyword evidence="7" id="KW-0460">Magnesium</keyword>
<dbReference type="Gene3D" id="3.40.50.300">
    <property type="entry name" value="P-loop containing nucleotide triphosphate hydrolases"/>
    <property type="match status" value="1"/>
</dbReference>
<evidence type="ECO:0000256" key="5">
    <source>
        <dbReference type="ARBA" id="ARBA00022741"/>
    </source>
</evidence>
<evidence type="ECO:0000256" key="8">
    <source>
        <dbReference type="ARBA" id="ARBA00023134"/>
    </source>
</evidence>
<dbReference type="SMART" id="SM00174">
    <property type="entry name" value="RHO"/>
    <property type="match status" value="1"/>
</dbReference>
<accession>A0ABQ0D9G9</accession>
<proteinExistence type="predicted"/>
<keyword evidence="8" id="KW-0342">GTP-binding</keyword>
<dbReference type="InterPro" id="IPR001806">
    <property type="entry name" value="Small_GTPase"/>
</dbReference>
<keyword evidence="4" id="KW-0479">Metal-binding</keyword>
<protein>
    <recommendedName>
        <fullName evidence="3">small monomeric GTPase</fullName>
        <ecNumber evidence="3">3.6.5.2</ecNumber>
    </recommendedName>
</protein>
<evidence type="ECO:0000256" key="2">
    <source>
        <dbReference type="ARBA" id="ARBA00004245"/>
    </source>
</evidence>
<keyword evidence="9" id="KW-0963">Cytoplasm</keyword>
<dbReference type="Pfam" id="PF00071">
    <property type="entry name" value="Ras"/>
    <property type="match status" value="1"/>
</dbReference>
<evidence type="ECO:0000256" key="3">
    <source>
        <dbReference type="ARBA" id="ARBA00011984"/>
    </source>
</evidence>
<evidence type="ECO:0000313" key="11">
    <source>
        <dbReference type="Proteomes" id="UP001628156"/>
    </source>
</evidence>
<organism evidence="10 11">
    <name type="scientific">Entamoeba nuttalli</name>
    <dbReference type="NCBI Taxonomy" id="412467"/>
    <lineage>
        <taxon>Eukaryota</taxon>
        <taxon>Amoebozoa</taxon>
        <taxon>Evosea</taxon>
        <taxon>Archamoebae</taxon>
        <taxon>Mastigamoebida</taxon>
        <taxon>Entamoebidae</taxon>
        <taxon>Entamoeba</taxon>
    </lineage>
</organism>
<dbReference type="InterPro" id="IPR027417">
    <property type="entry name" value="P-loop_NTPase"/>
</dbReference>
<keyword evidence="6" id="KW-0378">Hydrolase</keyword>
<dbReference type="InterPro" id="IPR003578">
    <property type="entry name" value="Small_GTPase_Rho"/>
</dbReference>
<evidence type="ECO:0000313" key="10">
    <source>
        <dbReference type="EMBL" id="GAB1219504.1"/>
    </source>
</evidence>
<dbReference type="EMBL" id="BAAFRS010000037">
    <property type="protein sequence ID" value="GAB1219504.1"/>
    <property type="molecule type" value="Genomic_DNA"/>
</dbReference>
<keyword evidence="5" id="KW-0547">Nucleotide-binding</keyword>
<dbReference type="PANTHER" id="PTHR24072">
    <property type="entry name" value="RHO FAMILY GTPASE"/>
    <property type="match status" value="1"/>
</dbReference>
<dbReference type="SMART" id="SM00175">
    <property type="entry name" value="RAB"/>
    <property type="match status" value="1"/>
</dbReference>
<evidence type="ECO:0000256" key="7">
    <source>
        <dbReference type="ARBA" id="ARBA00022842"/>
    </source>
</evidence>
<evidence type="ECO:0000256" key="1">
    <source>
        <dbReference type="ARBA" id="ARBA00001946"/>
    </source>
</evidence>
<dbReference type="SUPFAM" id="SSF52540">
    <property type="entry name" value="P-loop containing nucleoside triphosphate hydrolases"/>
    <property type="match status" value="1"/>
</dbReference>
<keyword evidence="11" id="KW-1185">Reference proteome</keyword>
<gene>
    <name evidence="10" type="ORF">ENUP19_0037G0016</name>
</gene>
<name>A0ABQ0D9G9_9EUKA</name>
<dbReference type="Proteomes" id="UP001628156">
    <property type="component" value="Unassembled WGS sequence"/>
</dbReference>
<comment type="cofactor">
    <cofactor evidence="1">
        <name>Mg(2+)</name>
        <dbReference type="ChEBI" id="CHEBI:18420"/>
    </cofactor>
</comment>
<evidence type="ECO:0000256" key="4">
    <source>
        <dbReference type="ARBA" id="ARBA00022723"/>
    </source>
</evidence>
<evidence type="ECO:0000256" key="6">
    <source>
        <dbReference type="ARBA" id="ARBA00022801"/>
    </source>
</evidence>
<comment type="subcellular location">
    <subcellularLocation>
        <location evidence="2">Cytoplasm</location>
        <location evidence="2">Cytoskeleton</location>
    </subcellularLocation>
</comment>
<comment type="caution">
    <text evidence="10">The sequence shown here is derived from an EMBL/GenBank/DDBJ whole genome shotgun (WGS) entry which is preliminary data.</text>
</comment>
<keyword evidence="9" id="KW-0206">Cytoskeleton</keyword>
<reference evidence="10 11" key="1">
    <citation type="journal article" date="2019" name="PLoS Negl. Trop. Dis.">
        <title>Whole genome sequencing of Entamoeba nuttalli reveals mammalian host-related molecular signatures and a novel octapeptide-repeat surface protein.</title>
        <authorList>
            <person name="Tanaka M."/>
            <person name="Makiuchi T."/>
            <person name="Komiyama T."/>
            <person name="Shiina T."/>
            <person name="Osaki K."/>
            <person name="Tachibana H."/>
        </authorList>
    </citation>
    <scope>NUCLEOTIDE SEQUENCE [LARGE SCALE GENOMIC DNA]</scope>
    <source>
        <strain evidence="10 11">P19-061405</strain>
    </source>
</reference>
<evidence type="ECO:0000256" key="9">
    <source>
        <dbReference type="ARBA" id="ARBA00023212"/>
    </source>
</evidence>
<sequence>MKTYTTILLGNNEIGKTVLMNTFENKKYCPLLFSKISFKYRIMNRFKDEEYVIYDSNGSCQYDDIRNIFFKSVNYFVICYSVYNKESFIAVTQRWISYVYRNVEHIPIIYVIGLKNEMVNYPVEVSVDDQIKLKAQSCIKEVFECDTSKPNDIELVFNLMSSLLVDSHKTVCETKSLSTLEKISYKTKMFKRSLFK</sequence>